<dbReference type="EMBL" id="JABBNI010000065">
    <property type="protein sequence ID" value="NMM65446.1"/>
    <property type="molecule type" value="Genomic_DNA"/>
</dbReference>
<evidence type="ECO:0000256" key="1">
    <source>
        <dbReference type="SAM" id="Phobius"/>
    </source>
</evidence>
<evidence type="ECO:0000313" key="3">
    <source>
        <dbReference type="Proteomes" id="UP000537131"/>
    </source>
</evidence>
<accession>A0A7Y0HRQ2</accession>
<name>A0A7Y0HRQ2_9CLOT</name>
<dbReference type="Pfam" id="PF07314">
    <property type="entry name" value="Lit"/>
    <property type="match status" value="1"/>
</dbReference>
<sequence length="212" mass="24712">MKLNTYFKIIFSFSISVFLLLFSIKVAVNFKYIYYFDIKHLNIENYTSLSNKEIRSTYDYLINYVDSSSNAAFNIPTLKSSEEGKVHFLEVKNIFRRLNSILLISTIISAVGILYIYKYKCFSILNLASNLLLSVCALTIIPCCINFNKSFNLFHEAIFKNNYWLFDPEKDPVINILPEEYFFHCAVLIISIIIVGSLILKLIYVRNVKNRK</sequence>
<dbReference type="InterPro" id="IPR010178">
    <property type="entry name" value="Lit"/>
</dbReference>
<dbReference type="NCBIfam" id="TIGR01906">
    <property type="entry name" value="integ_TIGR01906"/>
    <property type="match status" value="1"/>
</dbReference>
<proteinExistence type="predicted"/>
<organism evidence="2 3">
    <name type="scientific">Clostridium muellerianum</name>
    <dbReference type="NCBI Taxonomy" id="2716538"/>
    <lineage>
        <taxon>Bacteria</taxon>
        <taxon>Bacillati</taxon>
        <taxon>Bacillota</taxon>
        <taxon>Clostridia</taxon>
        <taxon>Eubacteriales</taxon>
        <taxon>Clostridiaceae</taxon>
        <taxon>Clostridium</taxon>
    </lineage>
</organism>
<dbReference type="Proteomes" id="UP000537131">
    <property type="component" value="Unassembled WGS sequence"/>
</dbReference>
<dbReference type="AlphaFoldDB" id="A0A7Y0HRQ2"/>
<feature type="transmembrane region" description="Helical" evidence="1">
    <location>
        <begin position="98"/>
        <end position="117"/>
    </location>
</feature>
<feature type="transmembrane region" description="Helical" evidence="1">
    <location>
        <begin position="181"/>
        <end position="204"/>
    </location>
</feature>
<feature type="transmembrane region" description="Helical" evidence="1">
    <location>
        <begin position="7"/>
        <end position="28"/>
    </location>
</feature>
<feature type="transmembrane region" description="Helical" evidence="1">
    <location>
        <begin position="124"/>
        <end position="148"/>
    </location>
</feature>
<evidence type="ECO:0000313" key="2">
    <source>
        <dbReference type="EMBL" id="NMM65446.1"/>
    </source>
</evidence>
<protein>
    <submittedName>
        <fullName evidence="2">TIGR01906 family membrane protein</fullName>
    </submittedName>
</protein>
<keyword evidence="1" id="KW-0812">Transmembrane</keyword>
<reference evidence="2 3" key="1">
    <citation type="submission" date="2020-06" db="EMBL/GenBank/DDBJ databases">
        <title>Complete Genome Sequence of Clostridium muelleri sp. nov. P21T, an Acid-Alcohol Producing Acetogen Isolated from Old Hay.</title>
        <authorList>
            <person name="Duncan K.E."/>
            <person name="Tanner R.S."/>
        </authorList>
    </citation>
    <scope>NUCLEOTIDE SEQUENCE [LARGE SCALE GENOMIC DNA]</scope>
    <source>
        <strain evidence="2 3">P21</strain>
    </source>
</reference>
<keyword evidence="3" id="KW-1185">Reference proteome</keyword>
<comment type="caution">
    <text evidence="2">The sequence shown here is derived from an EMBL/GenBank/DDBJ whole genome shotgun (WGS) entry which is preliminary data.</text>
</comment>
<dbReference type="RefSeq" id="WP_169300028.1">
    <property type="nucleotide sequence ID" value="NZ_JABBNI010000065.1"/>
</dbReference>
<gene>
    <name evidence="2" type="ORF">HBE96_22985</name>
</gene>
<keyword evidence="1" id="KW-0472">Membrane</keyword>
<keyword evidence="1" id="KW-1133">Transmembrane helix</keyword>